<dbReference type="Gene3D" id="3.40.50.300">
    <property type="entry name" value="P-loop containing nucleotide triphosphate hydrolases"/>
    <property type="match status" value="1"/>
</dbReference>
<evidence type="ECO:0000256" key="9">
    <source>
        <dbReference type="HAMAP-Rule" id="MF_00336"/>
    </source>
</evidence>
<dbReference type="InterPro" id="IPR027417">
    <property type="entry name" value="P-loop_NTPase"/>
</dbReference>
<comment type="caution">
    <text evidence="10">The sequence shown here is derived from an EMBL/GenBank/DDBJ whole genome shotgun (WGS) entry which is preliminary data.</text>
</comment>
<evidence type="ECO:0000256" key="1">
    <source>
        <dbReference type="ARBA" id="ARBA00022490"/>
    </source>
</evidence>
<feature type="binding site" evidence="9">
    <location>
        <begin position="114"/>
        <end position="117"/>
    </location>
    <ligand>
        <name>ATP</name>
        <dbReference type="ChEBI" id="CHEBI:30616"/>
    </ligand>
</feature>
<organism evidence="10 11">
    <name type="scientific">Desmospora profundinema</name>
    <dbReference type="NCBI Taxonomy" id="1571184"/>
    <lineage>
        <taxon>Bacteria</taxon>
        <taxon>Bacillati</taxon>
        <taxon>Bacillota</taxon>
        <taxon>Bacilli</taxon>
        <taxon>Bacillales</taxon>
        <taxon>Thermoactinomycetaceae</taxon>
        <taxon>Desmospora</taxon>
    </lineage>
</organism>
<dbReference type="GO" id="GO:0004141">
    <property type="term" value="F:dethiobiotin synthase activity"/>
    <property type="evidence" value="ECO:0007669"/>
    <property type="project" value="UniProtKB-EC"/>
</dbReference>
<dbReference type="RefSeq" id="WP_309862531.1">
    <property type="nucleotide sequence ID" value="NZ_JAVDQG010000002.1"/>
</dbReference>
<proteinExistence type="inferred from homology"/>
<dbReference type="Proteomes" id="UP001185012">
    <property type="component" value="Unassembled WGS sequence"/>
</dbReference>
<feature type="binding site" evidence="9">
    <location>
        <position position="53"/>
    </location>
    <ligand>
        <name>Mg(2+)</name>
        <dbReference type="ChEBI" id="CHEBI:18420"/>
    </ligand>
</feature>
<comment type="caution">
    <text evidence="9">Lacks conserved residue(s) required for the propagation of feature annotation.</text>
</comment>
<dbReference type="PIRSF" id="PIRSF006755">
    <property type="entry name" value="DTB_synth"/>
    <property type="match status" value="1"/>
</dbReference>
<reference evidence="10 11" key="1">
    <citation type="submission" date="2023-07" db="EMBL/GenBank/DDBJ databases">
        <title>Genomic Encyclopedia of Type Strains, Phase IV (KMG-IV): sequencing the most valuable type-strain genomes for metagenomic binning, comparative biology and taxonomic classification.</title>
        <authorList>
            <person name="Goeker M."/>
        </authorList>
    </citation>
    <scope>NUCLEOTIDE SEQUENCE [LARGE SCALE GENOMIC DNA]</scope>
    <source>
        <strain evidence="10 11">DSM 45903</strain>
    </source>
</reference>
<feature type="binding site" evidence="9">
    <location>
        <begin position="14"/>
        <end position="19"/>
    </location>
    <ligand>
        <name>ATP</name>
        <dbReference type="ChEBI" id="CHEBI:30616"/>
    </ligand>
</feature>
<gene>
    <name evidence="9" type="primary">bioD</name>
    <name evidence="10" type="ORF">JOE21_000765</name>
</gene>
<keyword evidence="2 9" id="KW-0436">Ligase</keyword>
<comment type="catalytic activity">
    <reaction evidence="8">
        <text>(7R,8S)-8-amino-7-(carboxyamino)nonanoate + ATP = (4R,5S)-dethiobiotin + ADP + phosphate + H(+)</text>
        <dbReference type="Rhea" id="RHEA:63684"/>
        <dbReference type="ChEBI" id="CHEBI:15378"/>
        <dbReference type="ChEBI" id="CHEBI:30616"/>
        <dbReference type="ChEBI" id="CHEBI:43474"/>
        <dbReference type="ChEBI" id="CHEBI:149470"/>
        <dbReference type="ChEBI" id="CHEBI:149473"/>
        <dbReference type="ChEBI" id="CHEBI:456216"/>
    </reaction>
</comment>
<evidence type="ECO:0000256" key="6">
    <source>
        <dbReference type="ARBA" id="ARBA00022840"/>
    </source>
</evidence>
<keyword evidence="3 9" id="KW-0479">Metal-binding</keyword>
<comment type="similarity">
    <text evidence="9">Belongs to the dethiobiotin synthetase family.</text>
</comment>
<dbReference type="EMBL" id="JAVDQG010000002">
    <property type="protein sequence ID" value="MDR6224774.1"/>
    <property type="molecule type" value="Genomic_DNA"/>
</dbReference>
<keyword evidence="7 9" id="KW-0460">Magnesium</keyword>
<comment type="subcellular location">
    <subcellularLocation>
        <location evidence="9">Cytoplasm</location>
    </subcellularLocation>
</comment>
<accession>A0ABU1ILE1</accession>
<dbReference type="CDD" id="cd03109">
    <property type="entry name" value="DTBS"/>
    <property type="match status" value="1"/>
</dbReference>
<comment type="cofactor">
    <cofactor evidence="9">
        <name>Mg(2+)</name>
        <dbReference type="ChEBI" id="CHEBI:18420"/>
    </cofactor>
</comment>
<feature type="binding site" evidence="9">
    <location>
        <position position="53"/>
    </location>
    <ligand>
        <name>ATP</name>
        <dbReference type="ChEBI" id="CHEBI:30616"/>
    </ligand>
</feature>
<dbReference type="HAMAP" id="MF_00336">
    <property type="entry name" value="BioD"/>
    <property type="match status" value="1"/>
</dbReference>
<dbReference type="InterPro" id="IPR004472">
    <property type="entry name" value="DTB_synth_BioD"/>
</dbReference>
<keyword evidence="1 9" id="KW-0963">Cytoplasm</keyword>
<dbReference type="NCBIfam" id="TIGR00347">
    <property type="entry name" value="bioD"/>
    <property type="match status" value="1"/>
</dbReference>
<dbReference type="EC" id="6.3.3.3" evidence="9"/>
<protein>
    <recommendedName>
        <fullName evidence="9">ATP-dependent dethiobiotin synthetase BioD</fullName>
        <ecNumber evidence="9">6.3.3.3</ecNumber>
    </recommendedName>
    <alternativeName>
        <fullName evidence="9">DTB synthetase</fullName>
        <shortName evidence="9">DTBS</shortName>
    </alternativeName>
    <alternativeName>
        <fullName evidence="9">Dethiobiotin synthase</fullName>
    </alternativeName>
</protein>
<evidence type="ECO:0000256" key="7">
    <source>
        <dbReference type="ARBA" id="ARBA00022842"/>
    </source>
</evidence>
<comment type="subunit">
    <text evidence="9">Homodimer.</text>
</comment>
<comment type="function">
    <text evidence="9">Catalyzes a mechanistically unusual reaction, the ATP-dependent insertion of CO2 between the N7 and N8 nitrogen atoms of 7,8-diaminopelargonic acid (DAPA, also called 7,8-diammoniononanoate) to form a ureido ring.</text>
</comment>
<evidence type="ECO:0000256" key="5">
    <source>
        <dbReference type="ARBA" id="ARBA00022756"/>
    </source>
</evidence>
<dbReference type="PANTHER" id="PTHR43210">
    <property type="entry name" value="DETHIOBIOTIN SYNTHETASE"/>
    <property type="match status" value="1"/>
</dbReference>
<feature type="binding site" evidence="9">
    <location>
        <position position="43"/>
    </location>
    <ligand>
        <name>substrate</name>
    </ligand>
</feature>
<feature type="binding site" evidence="9">
    <location>
        <position position="114"/>
    </location>
    <ligand>
        <name>Mg(2+)</name>
        <dbReference type="ChEBI" id="CHEBI:18420"/>
    </ligand>
</feature>
<evidence type="ECO:0000256" key="3">
    <source>
        <dbReference type="ARBA" id="ARBA00022723"/>
    </source>
</evidence>
<comment type="catalytic activity">
    <reaction evidence="9">
        <text>(7R,8S)-7,8-diammoniononanoate + CO2 + ATP = (4R,5S)-dethiobiotin + ADP + phosphate + 3 H(+)</text>
        <dbReference type="Rhea" id="RHEA:15805"/>
        <dbReference type="ChEBI" id="CHEBI:15378"/>
        <dbReference type="ChEBI" id="CHEBI:16526"/>
        <dbReference type="ChEBI" id="CHEBI:30616"/>
        <dbReference type="ChEBI" id="CHEBI:43474"/>
        <dbReference type="ChEBI" id="CHEBI:149469"/>
        <dbReference type="ChEBI" id="CHEBI:149473"/>
        <dbReference type="ChEBI" id="CHEBI:456216"/>
        <dbReference type="EC" id="6.3.3.3"/>
    </reaction>
</comment>
<keyword evidence="4 9" id="KW-0547">Nucleotide-binding</keyword>
<dbReference type="Pfam" id="PF13500">
    <property type="entry name" value="AAA_26"/>
    <property type="match status" value="1"/>
</dbReference>
<comment type="pathway">
    <text evidence="9">Cofactor biosynthesis; biotin biosynthesis; biotin from 7,8-diaminononanoate: step 1/2.</text>
</comment>
<evidence type="ECO:0000256" key="4">
    <source>
        <dbReference type="ARBA" id="ARBA00022741"/>
    </source>
</evidence>
<name>A0ABU1ILE1_9BACL</name>
<evidence type="ECO:0000313" key="11">
    <source>
        <dbReference type="Proteomes" id="UP001185012"/>
    </source>
</evidence>
<keyword evidence="6 9" id="KW-0067">ATP-binding</keyword>
<feature type="binding site" evidence="9">
    <location>
        <position position="18"/>
    </location>
    <ligand>
        <name>Mg(2+)</name>
        <dbReference type="ChEBI" id="CHEBI:18420"/>
    </ligand>
</feature>
<sequence length="251" mass="27252">MGGTGLFVTATDTEVGKTVVTAGLALTLRQRGTDTEVMKPVQSGHMWNDPQGDIWKLWNWTNSRTPLEELIAYSYAPAVAPALAARLENRPILLEPVLEKLDRLRRHHEVVLVEGAGGLMVPLGRDWTVADLALAIGWPLVIVARPTLGTINHTVLTVMAARLKGLEPAGIILNGQKQNDSGPGLSYNVETIQQLTGVPVLGVTPWMDVPLTPDRLQTMMSTLQLDPLLKRLRKENTPDDGKTPVDAGNQG</sequence>
<evidence type="ECO:0000256" key="8">
    <source>
        <dbReference type="ARBA" id="ARBA00047386"/>
    </source>
</evidence>
<feature type="active site" evidence="9">
    <location>
        <position position="39"/>
    </location>
</feature>
<evidence type="ECO:0000313" key="10">
    <source>
        <dbReference type="EMBL" id="MDR6224774.1"/>
    </source>
</evidence>
<keyword evidence="11" id="KW-1185">Reference proteome</keyword>
<keyword evidence="5 9" id="KW-0093">Biotin biosynthesis</keyword>
<dbReference type="SUPFAM" id="SSF52540">
    <property type="entry name" value="P-loop containing nucleoside triphosphate hydrolases"/>
    <property type="match status" value="1"/>
</dbReference>
<evidence type="ECO:0000256" key="2">
    <source>
        <dbReference type="ARBA" id="ARBA00022598"/>
    </source>
</evidence>
<dbReference type="PANTHER" id="PTHR43210:SF2">
    <property type="entry name" value="ATP-DEPENDENT DETHIOBIOTIN SYNTHETASE BIOD 2"/>
    <property type="match status" value="1"/>
</dbReference>